<dbReference type="GO" id="GO:0006302">
    <property type="term" value="P:double-strand break repair"/>
    <property type="evidence" value="ECO:0007669"/>
    <property type="project" value="TreeGrafter"/>
</dbReference>
<evidence type="ECO:0000256" key="11">
    <source>
        <dbReference type="ARBA" id="ARBA00023125"/>
    </source>
</evidence>
<feature type="region of interest" description="Disordered" evidence="16">
    <location>
        <begin position="1"/>
        <end position="170"/>
    </location>
</feature>
<dbReference type="Gene3D" id="1.20.142.10">
    <property type="entry name" value="Poly(ADP-ribose) polymerase, regulatory domain"/>
    <property type="match status" value="1"/>
</dbReference>
<dbReference type="EMBL" id="QEAP01000093">
    <property type="protein sequence ID" value="TPX75134.1"/>
    <property type="molecule type" value="Genomic_DNA"/>
</dbReference>
<dbReference type="GO" id="GO:0005730">
    <property type="term" value="C:nucleolus"/>
    <property type="evidence" value="ECO:0007669"/>
    <property type="project" value="TreeGrafter"/>
</dbReference>
<dbReference type="SUPFAM" id="SSF56399">
    <property type="entry name" value="ADP-ribosylation"/>
    <property type="match status" value="1"/>
</dbReference>
<dbReference type="PROSITE" id="PS51059">
    <property type="entry name" value="PARP_CATALYTIC"/>
    <property type="match status" value="1"/>
</dbReference>
<protein>
    <recommendedName>
        <fullName evidence="15">Poly [ADP-ribose] polymerase</fullName>
        <shortName evidence="15">PARP</shortName>
        <ecNumber evidence="15">2.4.2.-</ecNumber>
    </recommendedName>
</protein>
<comment type="caution">
    <text evidence="20">The sequence shown here is derived from an EMBL/GenBank/DDBJ whole genome shotgun (WGS) entry which is preliminary data.</text>
</comment>
<organism evidence="20 21">
    <name type="scientific">Chytriomyces confervae</name>
    <dbReference type="NCBI Taxonomy" id="246404"/>
    <lineage>
        <taxon>Eukaryota</taxon>
        <taxon>Fungi</taxon>
        <taxon>Fungi incertae sedis</taxon>
        <taxon>Chytridiomycota</taxon>
        <taxon>Chytridiomycota incertae sedis</taxon>
        <taxon>Chytridiomycetes</taxon>
        <taxon>Chytridiales</taxon>
        <taxon>Chytriomycetaceae</taxon>
        <taxon>Chytriomyces</taxon>
    </lineage>
</organism>
<evidence type="ECO:0000256" key="1">
    <source>
        <dbReference type="ARBA" id="ARBA00004123"/>
    </source>
</evidence>
<proteinExistence type="inferred from homology"/>
<dbReference type="CDD" id="cd01437">
    <property type="entry name" value="parp_like"/>
    <property type="match status" value="1"/>
</dbReference>
<dbReference type="GO" id="GO:0016779">
    <property type="term" value="F:nucleotidyltransferase activity"/>
    <property type="evidence" value="ECO:0007669"/>
    <property type="project" value="UniProtKB-KW"/>
</dbReference>
<feature type="domain" description="PARP alpha-helical" evidence="18">
    <location>
        <begin position="321"/>
        <end position="440"/>
    </location>
</feature>
<name>A0A507FFX1_9FUNG</name>
<keyword evidence="7" id="KW-0013">ADP-ribosylation</keyword>
<evidence type="ECO:0000256" key="10">
    <source>
        <dbReference type="ARBA" id="ARBA00023027"/>
    </source>
</evidence>
<sequence length="676" mass="75397">MPPKKTVTPTAASTRPRRGAAAAAAAATAAATKTAPDSDESDVEVPVKATTTKRTKKADPPKSADDSPQKKPKRVVKKRGSKKDEKDEDEEDEEDDQKANVGKSGKATAAKMDVVDDEPEEDDVKAKSTKSKRAVKKRGSKKEEKEEEEDKPDAKMDVADPEEEPEEEVVPVKVVKKGAAVVDTGVPAHVSKEYHVLEKDGVVYDALLNQTDIGNNNNKFYIIQVLKHDSADKYITWTRWGRVGNAGQSQNPPFSSAAAAIKEFESKFKAKTLNLWADRENFEKHPGKYYLLERDWGEDTANEADVKSTETDPKDNKPIPESKLDPAVQDIVRLIFNLEMMEKEMTEIGYDAKKMPLGKLTKKTIEKGYLELKAISEELDHKPQPRRNVLEQLSSNFYTIIPHVFGMTRPPVINTNPLLTAKLRMVEALGDIQITTTLLKTTLDRSVNPIDSKFDILKIAMSPLDKKSDGFKLVQDYTKNTHGHTHTSYELEVDEVFEVKKEDSFDDLGAQMHNRKLLWHGSRLTNYAGILSQGLRIAPPEAPVTGYMFGKGVYFADMVSKSANYCFTTPSNTTGLLLLCEVALGDENKLIRSDYHADVRMKETKTHSTWGMGRTVPDPKGSVTLPDGVVVPCGKGVKADGSMYSLEYNEFICYDLRQVRLRYLVKMNFKYGGSRK</sequence>
<evidence type="ECO:0000256" key="4">
    <source>
        <dbReference type="ARBA" id="ARBA00022695"/>
    </source>
</evidence>
<keyword evidence="21" id="KW-1185">Reference proteome</keyword>
<reference evidence="20 21" key="1">
    <citation type="journal article" date="2019" name="Sci. Rep.">
        <title>Comparative genomics of chytrid fungi reveal insights into the obligate biotrophic and pathogenic lifestyle of Synchytrium endobioticum.</title>
        <authorList>
            <person name="van de Vossenberg B.T.L.H."/>
            <person name="Warris S."/>
            <person name="Nguyen H.D.T."/>
            <person name="van Gent-Pelzer M.P.E."/>
            <person name="Joly D.L."/>
            <person name="van de Geest H.C."/>
            <person name="Bonants P.J.M."/>
            <person name="Smith D.S."/>
            <person name="Levesque C.A."/>
            <person name="van der Lee T.A.J."/>
        </authorList>
    </citation>
    <scope>NUCLEOTIDE SEQUENCE [LARGE SCALE GENOMIC DNA]</scope>
    <source>
        <strain evidence="20 21">CBS 675.73</strain>
    </source>
</reference>
<dbReference type="SMART" id="SM00773">
    <property type="entry name" value="WGR"/>
    <property type="match status" value="1"/>
</dbReference>
<evidence type="ECO:0000256" key="15">
    <source>
        <dbReference type="RuleBase" id="RU362114"/>
    </source>
</evidence>
<feature type="domain" description="PARP catalytic" evidence="17">
    <location>
        <begin position="448"/>
        <end position="676"/>
    </location>
</feature>
<dbReference type="InterPro" id="IPR036930">
    <property type="entry name" value="WGR_dom_sf"/>
</dbReference>
<comment type="subcellular location">
    <subcellularLocation>
        <location evidence="1">Nucleus</location>
    </subcellularLocation>
</comment>
<evidence type="ECO:0000313" key="21">
    <source>
        <dbReference type="Proteomes" id="UP000320333"/>
    </source>
</evidence>
<dbReference type="GO" id="GO:0003677">
    <property type="term" value="F:DNA binding"/>
    <property type="evidence" value="ECO:0007669"/>
    <property type="project" value="UniProtKB-KW"/>
</dbReference>
<dbReference type="OrthoDB" id="2017365at2759"/>
<dbReference type="GO" id="GO:0070212">
    <property type="term" value="P:protein poly-ADP-ribosylation"/>
    <property type="evidence" value="ECO:0007669"/>
    <property type="project" value="TreeGrafter"/>
</dbReference>
<evidence type="ECO:0000259" key="18">
    <source>
        <dbReference type="PROSITE" id="PS51060"/>
    </source>
</evidence>
<dbReference type="SUPFAM" id="SSF47587">
    <property type="entry name" value="Domain of poly(ADP-ribose) polymerase"/>
    <property type="match status" value="1"/>
</dbReference>
<dbReference type="PROSITE" id="PS51977">
    <property type="entry name" value="WGR"/>
    <property type="match status" value="1"/>
</dbReference>
<dbReference type="InterPro" id="IPR050800">
    <property type="entry name" value="ARTD/PARP"/>
</dbReference>
<dbReference type="CDD" id="cd07997">
    <property type="entry name" value="WGR_PARP"/>
    <property type="match status" value="1"/>
</dbReference>
<feature type="compositionally biased region" description="Basic residues" evidence="16">
    <location>
        <begin position="127"/>
        <end position="140"/>
    </location>
</feature>
<feature type="compositionally biased region" description="Basic and acidic residues" evidence="16">
    <location>
        <begin position="304"/>
        <end position="323"/>
    </location>
</feature>
<dbReference type="SUPFAM" id="SSF142921">
    <property type="entry name" value="WGR domain-like"/>
    <property type="match status" value="1"/>
</dbReference>
<evidence type="ECO:0000256" key="6">
    <source>
        <dbReference type="ARBA" id="ARBA00022737"/>
    </source>
</evidence>
<evidence type="ECO:0000256" key="7">
    <source>
        <dbReference type="ARBA" id="ARBA00022765"/>
    </source>
</evidence>
<dbReference type="PANTHER" id="PTHR10459">
    <property type="entry name" value="DNA LIGASE"/>
    <property type="match status" value="1"/>
</dbReference>
<dbReference type="GO" id="GO:1990404">
    <property type="term" value="F:NAD+-protein mono-ADP-ribosyltransferase activity"/>
    <property type="evidence" value="ECO:0007669"/>
    <property type="project" value="TreeGrafter"/>
</dbReference>
<evidence type="ECO:0000313" key="20">
    <source>
        <dbReference type="EMBL" id="TPX75134.1"/>
    </source>
</evidence>
<feature type="compositionally biased region" description="Basic and acidic residues" evidence="16">
    <location>
        <begin position="57"/>
        <end position="69"/>
    </location>
</feature>
<dbReference type="GO" id="GO:0008270">
    <property type="term" value="F:zinc ion binding"/>
    <property type="evidence" value="ECO:0007669"/>
    <property type="project" value="UniProtKB-KW"/>
</dbReference>
<feature type="compositionally biased region" description="Acidic residues" evidence="16">
    <location>
        <begin position="159"/>
        <end position="169"/>
    </location>
</feature>
<evidence type="ECO:0000256" key="16">
    <source>
        <dbReference type="SAM" id="MobiDB-lite"/>
    </source>
</evidence>
<evidence type="ECO:0000259" key="17">
    <source>
        <dbReference type="PROSITE" id="PS51059"/>
    </source>
</evidence>
<keyword evidence="9" id="KW-0862">Zinc</keyword>
<keyword evidence="5" id="KW-0479">Metal-binding</keyword>
<evidence type="ECO:0000256" key="12">
    <source>
        <dbReference type="ARBA" id="ARBA00023242"/>
    </source>
</evidence>
<dbReference type="Gene3D" id="2.20.140.10">
    <property type="entry name" value="WGR domain"/>
    <property type="match status" value="1"/>
</dbReference>
<feature type="compositionally biased region" description="Basic residues" evidence="16">
    <location>
        <begin position="70"/>
        <end position="81"/>
    </location>
</feature>
<keyword evidence="6" id="KW-0677">Repeat</keyword>
<gene>
    <name evidence="20" type="ORF">CcCBS67573_g03598</name>
</gene>
<dbReference type="Pfam" id="PF02877">
    <property type="entry name" value="PARP_reg"/>
    <property type="match status" value="1"/>
</dbReference>
<evidence type="ECO:0000256" key="9">
    <source>
        <dbReference type="ARBA" id="ARBA00022833"/>
    </source>
</evidence>
<dbReference type="EC" id="2.4.2.-" evidence="15"/>
<evidence type="ECO:0000256" key="8">
    <source>
        <dbReference type="ARBA" id="ARBA00022771"/>
    </source>
</evidence>
<dbReference type="Proteomes" id="UP000320333">
    <property type="component" value="Unassembled WGS sequence"/>
</dbReference>
<evidence type="ECO:0000256" key="14">
    <source>
        <dbReference type="ARBA" id="ARBA00033987"/>
    </source>
</evidence>
<dbReference type="FunFam" id="3.90.228.10:FF:000002">
    <property type="entry name" value="Poly [ADP-ribose] polymerase"/>
    <property type="match status" value="1"/>
</dbReference>
<dbReference type="GO" id="GO:0003950">
    <property type="term" value="F:NAD+ poly-ADP-ribosyltransferase activity"/>
    <property type="evidence" value="ECO:0007669"/>
    <property type="project" value="UniProtKB-UniRule"/>
</dbReference>
<feature type="region of interest" description="Disordered" evidence="16">
    <location>
        <begin position="301"/>
        <end position="323"/>
    </location>
</feature>
<keyword evidence="12" id="KW-0539">Nucleus</keyword>
<dbReference type="PROSITE" id="PS51060">
    <property type="entry name" value="PARP_ALPHA_HD"/>
    <property type="match status" value="1"/>
</dbReference>
<dbReference type="PANTHER" id="PTHR10459:SF60">
    <property type="entry name" value="POLY [ADP-RIBOSE] POLYMERASE 2"/>
    <property type="match status" value="1"/>
</dbReference>
<evidence type="ECO:0000256" key="3">
    <source>
        <dbReference type="ARBA" id="ARBA00022679"/>
    </source>
</evidence>
<keyword evidence="11" id="KW-0238">DNA-binding</keyword>
<dbReference type="InterPro" id="IPR004102">
    <property type="entry name" value="Poly(ADP-ribose)pol_reg_dom"/>
</dbReference>
<dbReference type="Gene3D" id="3.90.228.10">
    <property type="match status" value="1"/>
</dbReference>
<dbReference type="FunFam" id="1.20.142.10:FF:000001">
    <property type="entry name" value="Poly [ADP-ribose] polymerase"/>
    <property type="match status" value="1"/>
</dbReference>
<evidence type="ECO:0000259" key="19">
    <source>
        <dbReference type="PROSITE" id="PS51977"/>
    </source>
</evidence>
<feature type="compositionally biased region" description="Low complexity" evidence="16">
    <location>
        <begin position="8"/>
        <end position="35"/>
    </location>
</feature>
<evidence type="ECO:0000256" key="5">
    <source>
        <dbReference type="ARBA" id="ARBA00022723"/>
    </source>
</evidence>
<comment type="similarity">
    <text evidence="13">Belongs to the ARTD/PARP family.</text>
</comment>
<evidence type="ECO:0000256" key="2">
    <source>
        <dbReference type="ARBA" id="ARBA00022676"/>
    </source>
</evidence>
<evidence type="ECO:0000256" key="13">
    <source>
        <dbReference type="ARBA" id="ARBA00024347"/>
    </source>
</evidence>
<keyword evidence="8" id="KW-0863">Zinc-finger</keyword>
<dbReference type="AlphaFoldDB" id="A0A507FFX1"/>
<dbReference type="Pfam" id="PF05406">
    <property type="entry name" value="WGR"/>
    <property type="match status" value="1"/>
</dbReference>
<accession>A0A507FFX1</accession>
<keyword evidence="10 15" id="KW-0520">NAD</keyword>
<feature type="domain" description="WGR" evidence="19">
    <location>
        <begin position="193"/>
        <end position="289"/>
    </location>
</feature>
<keyword evidence="2 15" id="KW-0328">Glycosyltransferase</keyword>
<feature type="compositionally biased region" description="Acidic residues" evidence="16">
    <location>
        <begin position="86"/>
        <end position="96"/>
    </location>
</feature>
<dbReference type="InterPro" id="IPR008893">
    <property type="entry name" value="WGR_domain"/>
</dbReference>
<dbReference type="Pfam" id="PF00644">
    <property type="entry name" value="PARP"/>
    <property type="match status" value="1"/>
</dbReference>
<keyword evidence="4" id="KW-0548">Nucleotidyltransferase</keyword>
<dbReference type="FunFam" id="2.20.140.10:FF:000001">
    <property type="entry name" value="Poly [ADP-ribose] polymerase"/>
    <property type="match status" value="1"/>
</dbReference>
<keyword evidence="3 15" id="KW-0808">Transferase</keyword>
<dbReference type="InterPro" id="IPR036616">
    <property type="entry name" value="Poly(ADP-ribose)pol_reg_dom_sf"/>
</dbReference>
<comment type="catalytic activity">
    <reaction evidence="14">
        <text>NAD(+) + (ADP-D-ribosyl)n-acceptor = nicotinamide + (ADP-D-ribosyl)n+1-acceptor + H(+).</text>
        <dbReference type="EC" id="2.4.2.30"/>
    </reaction>
</comment>
<dbReference type="InterPro" id="IPR012317">
    <property type="entry name" value="Poly(ADP-ribose)pol_cat_dom"/>
</dbReference>
<dbReference type="STRING" id="246404.A0A507FFX1"/>